<keyword evidence="2 6" id="KW-0812">Transmembrane</keyword>
<proteinExistence type="predicted"/>
<evidence type="ECO:0000256" key="6">
    <source>
        <dbReference type="SAM" id="Phobius"/>
    </source>
</evidence>
<dbReference type="InterPro" id="IPR020846">
    <property type="entry name" value="MFS_dom"/>
</dbReference>
<evidence type="ECO:0000313" key="8">
    <source>
        <dbReference type="EMBL" id="MEU3709938.1"/>
    </source>
</evidence>
<feature type="region of interest" description="Disordered" evidence="5">
    <location>
        <begin position="379"/>
        <end position="407"/>
    </location>
</feature>
<comment type="caution">
    <text evidence="8">The sequence shown here is derived from an EMBL/GenBank/DDBJ whole genome shotgun (WGS) entry which is preliminary data.</text>
</comment>
<sequence>MVHLLLLVFFCFSGFALLLPLSPQWAVHGGADEFGAGLVTATLMATTVLAQLLVRTALRRLGWTRTLALGALLLGLPAPVQALGDSLWVILLTTALRGFGFGILTVCGSSATAALAPPGRRGAATGLYGLVLSVPQMVLTPAAPALAAALPLPVVLACGALPVLALPFTRGLGRAVDACTGAPAAERAATGGDPTAGVLRRILLPLVTLLLVTSAGGAVLTFTPQFAGRPASAVTALFLFTATAAVARWGCGVLADRFAPRPLVCTLLVGGGAGLALVAVAVRSGHPPLAVLLAGLVLLGAGYGGLQSITFVQAFDRAGPGNRHTTSVAWNIGYDSGTGLGSLLLGLAAQVATFSAGFAVLSAAMVLVAAVVLTAGNGPRGKGTGPAGDPADADPADRGTRPSLSDH</sequence>
<keyword evidence="9" id="KW-1185">Reference proteome</keyword>
<keyword evidence="3 6" id="KW-1133">Transmembrane helix</keyword>
<dbReference type="Pfam" id="PF07690">
    <property type="entry name" value="MFS_1"/>
    <property type="match status" value="1"/>
</dbReference>
<feature type="domain" description="Major facilitator superfamily (MFS) profile" evidence="7">
    <location>
        <begin position="1"/>
        <end position="380"/>
    </location>
</feature>
<feature type="transmembrane region" description="Helical" evidence="6">
    <location>
        <begin position="202"/>
        <end position="227"/>
    </location>
</feature>
<evidence type="ECO:0000313" key="9">
    <source>
        <dbReference type="Proteomes" id="UP001550853"/>
    </source>
</evidence>
<dbReference type="InterPro" id="IPR052952">
    <property type="entry name" value="MFS-Transporter"/>
</dbReference>
<evidence type="ECO:0000259" key="7">
    <source>
        <dbReference type="PROSITE" id="PS50850"/>
    </source>
</evidence>
<dbReference type="RefSeq" id="WP_245654852.1">
    <property type="nucleotide sequence ID" value="NZ_JBEZVI010000004.1"/>
</dbReference>
<gene>
    <name evidence="8" type="ORF">AB0E61_07530</name>
</gene>
<dbReference type="PANTHER" id="PTHR23527">
    <property type="entry name" value="BLL3282 PROTEIN"/>
    <property type="match status" value="1"/>
</dbReference>
<feature type="transmembrane region" description="Helical" evidence="6">
    <location>
        <begin position="354"/>
        <end position="375"/>
    </location>
</feature>
<feature type="transmembrane region" description="Helical" evidence="6">
    <location>
        <begin position="288"/>
        <end position="306"/>
    </location>
</feature>
<protein>
    <submittedName>
        <fullName evidence="8">MFS transporter</fullName>
    </submittedName>
</protein>
<evidence type="ECO:0000256" key="5">
    <source>
        <dbReference type="SAM" id="MobiDB-lite"/>
    </source>
</evidence>
<dbReference type="InterPro" id="IPR011701">
    <property type="entry name" value="MFS"/>
</dbReference>
<keyword evidence="4 6" id="KW-0472">Membrane</keyword>
<feature type="transmembrane region" description="Helical" evidence="6">
    <location>
        <begin position="233"/>
        <end position="251"/>
    </location>
</feature>
<dbReference type="Gene3D" id="1.20.1250.20">
    <property type="entry name" value="MFS general substrate transporter like domains"/>
    <property type="match status" value="2"/>
</dbReference>
<dbReference type="SUPFAM" id="SSF103473">
    <property type="entry name" value="MFS general substrate transporter"/>
    <property type="match status" value="1"/>
</dbReference>
<evidence type="ECO:0000256" key="3">
    <source>
        <dbReference type="ARBA" id="ARBA00022989"/>
    </source>
</evidence>
<organism evidence="8 9">
    <name type="scientific">Streptomyces catenulae</name>
    <dbReference type="NCBI Taxonomy" id="66875"/>
    <lineage>
        <taxon>Bacteria</taxon>
        <taxon>Bacillati</taxon>
        <taxon>Actinomycetota</taxon>
        <taxon>Actinomycetes</taxon>
        <taxon>Kitasatosporales</taxon>
        <taxon>Streptomycetaceae</taxon>
        <taxon>Streptomyces</taxon>
    </lineage>
</organism>
<dbReference type="EMBL" id="JBEZVI010000004">
    <property type="protein sequence ID" value="MEU3709938.1"/>
    <property type="molecule type" value="Genomic_DNA"/>
</dbReference>
<feature type="transmembrane region" description="Helical" evidence="6">
    <location>
        <begin position="263"/>
        <end position="282"/>
    </location>
</feature>
<feature type="compositionally biased region" description="Basic and acidic residues" evidence="5">
    <location>
        <begin position="395"/>
        <end position="407"/>
    </location>
</feature>
<feature type="transmembrane region" description="Helical" evidence="6">
    <location>
        <begin position="66"/>
        <end position="84"/>
    </location>
</feature>
<feature type="transmembrane region" description="Helical" evidence="6">
    <location>
        <begin position="145"/>
        <end position="166"/>
    </location>
</feature>
<comment type="subcellular location">
    <subcellularLocation>
        <location evidence="1">Cell membrane</location>
        <topology evidence="1">Multi-pass membrane protein</topology>
    </subcellularLocation>
</comment>
<name>A0ABV2YW18_9ACTN</name>
<feature type="transmembrane region" description="Helical" evidence="6">
    <location>
        <begin position="90"/>
        <end position="115"/>
    </location>
</feature>
<dbReference type="Proteomes" id="UP001550853">
    <property type="component" value="Unassembled WGS sequence"/>
</dbReference>
<reference evidence="8 9" key="1">
    <citation type="submission" date="2024-06" db="EMBL/GenBank/DDBJ databases">
        <title>The Natural Products Discovery Center: Release of the First 8490 Sequenced Strains for Exploring Actinobacteria Biosynthetic Diversity.</title>
        <authorList>
            <person name="Kalkreuter E."/>
            <person name="Kautsar S.A."/>
            <person name="Yang D."/>
            <person name="Bader C.D."/>
            <person name="Teijaro C.N."/>
            <person name="Fluegel L."/>
            <person name="Davis C.M."/>
            <person name="Simpson J.R."/>
            <person name="Lauterbach L."/>
            <person name="Steele A.D."/>
            <person name="Gui C."/>
            <person name="Meng S."/>
            <person name="Li G."/>
            <person name="Viehrig K."/>
            <person name="Ye F."/>
            <person name="Su P."/>
            <person name="Kiefer A.F."/>
            <person name="Nichols A."/>
            <person name="Cepeda A.J."/>
            <person name="Yan W."/>
            <person name="Fan B."/>
            <person name="Jiang Y."/>
            <person name="Adhikari A."/>
            <person name="Zheng C.-J."/>
            <person name="Schuster L."/>
            <person name="Cowan T.M."/>
            <person name="Smanski M.J."/>
            <person name="Chevrette M.G."/>
            <person name="De Carvalho L.P.S."/>
            <person name="Shen B."/>
        </authorList>
    </citation>
    <scope>NUCLEOTIDE SEQUENCE [LARGE SCALE GENOMIC DNA]</scope>
    <source>
        <strain evidence="8 9">NPDC033039</strain>
    </source>
</reference>
<evidence type="ECO:0000256" key="4">
    <source>
        <dbReference type="ARBA" id="ARBA00023136"/>
    </source>
</evidence>
<evidence type="ECO:0000256" key="1">
    <source>
        <dbReference type="ARBA" id="ARBA00004651"/>
    </source>
</evidence>
<accession>A0ABV2YW18</accession>
<dbReference type="PROSITE" id="PS50850">
    <property type="entry name" value="MFS"/>
    <property type="match status" value="1"/>
</dbReference>
<feature type="transmembrane region" description="Helical" evidence="6">
    <location>
        <begin position="34"/>
        <end position="54"/>
    </location>
</feature>
<dbReference type="InterPro" id="IPR036259">
    <property type="entry name" value="MFS_trans_sf"/>
</dbReference>
<evidence type="ECO:0000256" key="2">
    <source>
        <dbReference type="ARBA" id="ARBA00022692"/>
    </source>
</evidence>
<dbReference type="PANTHER" id="PTHR23527:SF1">
    <property type="entry name" value="BLL3282 PROTEIN"/>
    <property type="match status" value="1"/>
</dbReference>